<feature type="domain" description="AB hydrolase-1" evidence="2">
    <location>
        <begin position="66"/>
        <end position="319"/>
    </location>
</feature>
<dbReference type="Pfam" id="PF12697">
    <property type="entry name" value="Abhydrolase_6"/>
    <property type="match status" value="1"/>
</dbReference>
<evidence type="ECO:0000256" key="1">
    <source>
        <dbReference type="SAM" id="Phobius"/>
    </source>
</evidence>
<dbReference type="EMBL" id="FZOU01000004">
    <property type="protein sequence ID" value="SNT11489.1"/>
    <property type="molecule type" value="Genomic_DNA"/>
</dbReference>
<proteinExistence type="predicted"/>
<dbReference type="Gene3D" id="3.40.50.1820">
    <property type="entry name" value="alpha/beta hydrolase"/>
    <property type="match status" value="1"/>
</dbReference>
<dbReference type="GO" id="GO:0016020">
    <property type="term" value="C:membrane"/>
    <property type="evidence" value="ECO:0007669"/>
    <property type="project" value="TreeGrafter"/>
</dbReference>
<name>A0A239K118_9BACT</name>
<evidence type="ECO:0000313" key="4">
    <source>
        <dbReference type="Proteomes" id="UP000198356"/>
    </source>
</evidence>
<evidence type="ECO:0000259" key="2">
    <source>
        <dbReference type="Pfam" id="PF12697"/>
    </source>
</evidence>
<protein>
    <submittedName>
        <fullName evidence="3">Pimeloyl-ACP methyl ester carboxylesterase</fullName>
    </submittedName>
</protein>
<dbReference type="InterPro" id="IPR029058">
    <property type="entry name" value="AB_hydrolase_fold"/>
</dbReference>
<reference evidence="3 4" key="1">
    <citation type="submission" date="2017-06" db="EMBL/GenBank/DDBJ databases">
        <authorList>
            <person name="Kim H.J."/>
            <person name="Triplett B.A."/>
        </authorList>
    </citation>
    <scope>NUCLEOTIDE SEQUENCE [LARGE SCALE GENOMIC DNA]</scope>
    <source>
        <strain evidence="3 4">DSM 18704</strain>
    </source>
</reference>
<keyword evidence="4" id="KW-1185">Reference proteome</keyword>
<dbReference type="Proteomes" id="UP000198356">
    <property type="component" value="Unassembled WGS sequence"/>
</dbReference>
<dbReference type="AlphaFoldDB" id="A0A239K118"/>
<evidence type="ECO:0000313" key="3">
    <source>
        <dbReference type="EMBL" id="SNT11489.1"/>
    </source>
</evidence>
<accession>A0A239K118</accession>
<gene>
    <name evidence="3" type="ORF">SAMN05421770_104231</name>
</gene>
<keyword evidence="1" id="KW-0472">Membrane</keyword>
<feature type="transmembrane region" description="Helical" evidence="1">
    <location>
        <begin position="6"/>
        <end position="28"/>
    </location>
</feature>
<sequence length="343" mass="37640">MVFRKLLIRISTIIILVCVLAGVCGFAYNELSIRHYRAIAGVPGKLYNIGGHPMHLYCTGEGSPTIVLSSGLGDDFTSWARVQPALSRQTRVCSYDRAGFGWSGSRPGVQDANAIASELHQLIGAASIQRPFVLVGHSISGIYLRSYAAHYPGDLAGLVFVDGATPLQDDRIPKALVKIQDDQRREMPWQKLLMTLGWYRLHGDCTSIPPGFEADSAWIKADSCIPSQMAAIENELDAERASGEETIHAGPFGDLPVLILSRDPTVLSSNWPASVAKANSVVWNQMQEESKALSTQSIRIIAKGSDHYIQNDRPDLVIREITAFVAMIRKHQSFPDNHSTTEE</sequence>
<dbReference type="PANTHER" id="PTHR43798">
    <property type="entry name" value="MONOACYLGLYCEROL LIPASE"/>
    <property type="match status" value="1"/>
</dbReference>
<dbReference type="SUPFAM" id="SSF53474">
    <property type="entry name" value="alpha/beta-Hydrolases"/>
    <property type="match status" value="1"/>
</dbReference>
<keyword evidence="1" id="KW-0812">Transmembrane</keyword>
<dbReference type="RefSeq" id="WP_176441739.1">
    <property type="nucleotide sequence ID" value="NZ_FZOU01000004.1"/>
</dbReference>
<organism evidence="3 4">
    <name type="scientific">Granulicella rosea</name>
    <dbReference type="NCBI Taxonomy" id="474952"/>
    <lineage>
        <taxon>Bacteria</taxon>
        <taxon>Pseudomonadati</taxon>
        <taxon>Acidobacteriota</taxon>
        <taxon>Terriglobia</taxon>
        <taxon>Terriglobales</taxon>
        <taxon>Acidobacteriaceae</taxon>
        <taxon>Granulicella</taxon>
    </lineage>
</organism>
<keyword evidence="1" id="KW-1133">Transmembrane helix</keyword>
<dbReference type="InterPro" id="IPR050266">
    <property type="entry name" value="AB_hydrolase_sf"/>
</dbReference>
<dbReference type="InterPro" id="IPR000073">
    <property type="entry name" value="AB_hydrolase_1"/>
</dbReference>
<dbReference type="PANTHER" id="PTHR43798:SF33">
    <property type="entry name" value="HYDROLASE, PUTATIVE (AFU_ORTHOLOGUE AFUA_2G14860)-RELATED"/>
    <property type="match status" value="1"/>
</dbReference>